<name>A0ABW2IHN2_9PROT</name>
<dbReference type="EMBL" id="JBHTBR010000002">
    <property type="protein sequence ID" value="MFC7290568.1"/>
    <property type="molecule type" value="Genomic_DNA"/>
</dbReference>
<accession>A0ABW2IHN2</accession>
<evidence type="ECO:0000256" key="1">
    <source>
        <dbReference type="SAM" id="SignalP"/>
    </source>
</evidence>
<sequence length="99" mass="10939">MSSSFAYRYWLIIAAMFVCTQTYAITHTAAYGDEAHHHEGVDCPVSSTPIVVADLNGLSVYEFVNSLEDIRHKSSLTHFAAWSCLPGWPPPPRGPPIFS</sequence>
<comment type="caution">
    <text evidence="2">The sequence shown here is derived from an EMBL/GenBank/DDBJ whole genome shotgun (WGS) entry which is preliminary data.</text>
</comment>
<keyword evidence="3" id="KW-1185">Reference proteome</keyword>
<evidence type="ECO:0000313" key="2">
    <source>
        <dbReference type="EMBL" id="MFC7290568.1"/>
    </source>
</evidence>
<organism evidence="2 3">
    <name type="scientific">Hirschia litorea</name>
    <dbReference type="NCBI Taxonomy" id="1199156"/>
    <lineage>
        <taxon>Bacteria</taxon>
        <taxon>Pseudomonadati</taxon>
        <taxon>Pseudomonadota</taxon>
        <taxon>Alphaproteobacteria</taxon>
        <taxon>Hyphomonadales</taxon>
        <taxon>Hyphomonadaceae</taxon>
        <taxon>Hirschia</taxon>
    </lineage>
</organism>
<feature type="chain" id="PRO_5045850520" evidence="1">
    <location>
        <begin position="25"/>
        <end position="99"/>
    </location>
</feature>
<evidence type="ECO:0000313" key="3">
    <source>
        <dbReference type="Proteomes" id="UP001596492"/>
    </source>
</evidence>
<reference evidence="3" key="1">
    <citation type="journal article" date="2019" name="Int. J. Syst. Evol. Microbiol.">
        <title>The Global Catalogue of Microorganisms (GCM) 10K type strain sequencing project: providing services to taxonomists for standard genome sequencing and annotation.</title>
        <authorList>
            <consortium name="The Broad Institute Genomics Platform"/>
            <consortium name="The Broad Institute Genome Sequencing Center for Infectious Disease"/>
            <person name="Wu L."/>
            <person name="Ma J."/>
        </authorList>
    </citation>
    <scope>NUCLEOTIDE SEQUENCE [LARGE SCALE GENOMIC DNA]</scope>
    <source>
        <strain evidence="3">CCUG 51308</strain>
    </source>
</reference>
<dbReference type="Proteomes" id="UP001596492">
    <property type="component" value="Unassembled WGS sequence"/>
</dbReference>
<protein>
    <submittedName>
        <fullName evidence="2">Uncharacterized protein</fullName>
    </submittedName>
</protein>
<dbReference type="RefSeq" id="WP_382165563.1">
    <property type="nucleotide sequence ID" value="NZ_JBHTBR010000002.1"/>
</dbReference>
<proteinExistence type="predicted"/>
<feature type="signal peptide" evidence="1">
    <location>
        <begin position="1"/>
        <end position="24"/>
    </location>
</feature>
<keyword evidence="1" id="KW-0732">Signal</keyword>
<gene>
    <name evidence="2" type="ORF">ACFQS8_02980</name>
</gene>